<dbReference type="AlphaFoldDB" id="A0A4U1IUE8"/>
<feature type="compositionally biased region" description="Pro residues" evidence="1">
    <location>
        <begin position="25"/>
        <end position="42"/>
    </location>
</feature>
<evidence type="ECO:0000256" key="2">
    <source>
        <dbReference type="SAM" id="Phobius"/>
    </source>
</evidence>
<keyword evidence="2" id="KW-0472">Membrane</keyword>
<keyword evidence="3" id="KW-0732">Signal</keyword>
<dbReference type="OrthoDB" id="5517218at2"/>
<reference evidence="4 5" key="1">
    <citation type="submission" date="2019-04" db="EMBL/GenBank/DDBJ databases">
        <authorList>
            <person name="Li Y."/>
            <person name="Wang J."/>
        </authorList>
    </citation>
    <scope>NUCLEOTIDE SEQUENCE [LARGE SCALE GENOMIC DNA]</scope>
    <source>
        <strain evidence="4 5">DSM 14668</strain>
    </source>
</reference>
<feature type="transmembrane region" description="Helical" evidence="2">
    <location>
        <begin position="145"/>
        <end position="166"/>
    </location>
</feature>
<keyword evidence="2" id="KW-0812">Transmembrane</keyword>
<gene>
    <name evidence="4" type="ORF">E8A74_42685</name>
</gene>
<protein>
    <submittedName>
        <fullName evidence="4">Uncharacterized protein</fullName>
    </submittedName>
</protein>
<dbReference type="RefSeq" id="WP_136934901.1">
    <property type="nucleotide sequence ID" value="NZ_SSMQ01000075.1"/>
</dbReference>
<proteinExistence type="predicted"/>
<evidence type="ECO:0000313" key="4">
    <source>
        <dbReference type="EMBL" id="TKC98049.1"/>
    </source>
</evidence>
<name>A0A4U1IUE8_9BACT</name>
<dbReference type="EMBL" id="SSMQ01000075">
    <property type="protein sequence ID" value="TKC98049.1"/>
    <property type="molecule type" value="Genomic_DNA"/>
</dbReference>
<organism evidence="4 5">
    <name type="scientific">Polyangium fumosum</name>
    <dbReference type="NCBI Taxonomy" id="889272"/>
    <lineage>
        <taxon>Bacteria</taxon>
        <taxon>Pseudomonadati</taxon>
        <taxon>Myxococcota</taxon>
        <taxon>Polyangia</taxon>
        <taxon>Polyangiales</taxon>
        <taxon>Polyangiaceae</taxon>
        <taxon>Polyangium</taxon>
    </lineage>
</organism>
<feature type="chain" id="PRO_5020911195" evidence="3">
    <location>
        <begin position="25"/>
        <end position="257"/>
    </location>
</feature>
<evidence type="ECO:0000256" key="3">
    <source>
        <dbReference type="SAM" id="SignalP"/>
    </source>
</evidence>
<feature type="signal peptide" evidence="3">
    <location>
        <begin position="1"/>
        <end position="24"/>
    </location>
</feature>
<dbReference type="Proteomes" id="UP000309215">
    <property type="component" value="Unassembled WGS sequence"/>
</dbReference>
<feature type="transmembrane region" description="Helical" evidence="2">
    <location>
        <begin position="112"/>
        <end position="133"/>
    </location>
</feature>
<evidence type="ECO:0000313" key="5">
    <source>
        <dbReference type="Proteomes" id="UP000309215"/>
    </source>
</evidence>
<feature type="region of interest" description="Disordered" evidence="1">
    <location>
        <begin position="23"/>
        <end position="70"/>
    </location>
</feature>
<keyword evidence="5" id="KW-1185">Reference proteome</keyword>
<feature type="compositionally biased region" description="Low complexity" evidence="1">
    <location>
        <begin position="43"/>
        <end position="70"/>
    </location>
</feature>
<sequence>MPPRVFLPLASVAFAALGATAARAAPPPPLAPPAMSAPPAPSAAPASDSAPAAESAPAAPTSAPPATLGAPPAPPWAQPYWMQPPPPWAYGPYPGWRLEDAKASEASKRQWYGAKTLLGLIPSDVVFALGYVLTFSSHSTEDIGVVMVGVGAAGHCLTAPIVHWVHGNTGRGFLSLGLNVGLPVVSAMIADVGEARSMTLPLVLLSVVAWPVVDIAVFSYEEPDSEPKRKRTSAMPSFTILPMIDRDKRGLSLVGQL</sequence>
<accession>A0A4U1IUE8</accession>
<comment type="caution">
    <text evidence="4">The sequence shown here is derived from an EMBL/GenBank/DDBJ whole genome shotgun (WGS) entry which is preliminary data.</text>
</comment>
<feature type="transmembrane region" description="Helical" evidence="2">
    <location>
        <begin position="172"/>
        <end position="190"/>
    </location>
</feature>
<evidence type="ECO:0000256" key="1">
    <source>
        <dbReference type="SAM" id="MobiDB-lite"/>
    </source>
</evidence>
<feature type="transmembrane region" description="Helical" evidence="2">
    <location>
        <begin position="202"/>
        <end position="220"/>
    </location>
</feature>
<keyword evidence="2" id="KW-1133">Transmembrane helix</keyword>